<dbReference type="GO" id="GO:0005634">
    <property type="term" value="C:nucleus"/>
    <property type="evidence" value="ECO:0007669"/>
    <property type="project" value="UniProtKB-SubCell"/>
</dbReference>
<reference evidence="8" key="1">
    <citation type="submission" date="2022-04" db="EMBL/GenBank/DDBJ databases">
        <title>Carnegiea gigantea Genome sequencing and assembly v2.</title>
        <authorList>
            <person name="Copetti D."/>
            <person name="Sanderson M.J."/>
            <person name="Burquez A."/>
            <person name="Wojciechowski M.F."/>
        </authorList>
    </citation>
    <scope>NUCLEOTIDE SEQUENCE</scope>
    <source>
        <strain evidence="8">SGP5-SGP5p</strain>
        <tissue evidence="8">Aerial part</tissue>
    </source>
</reference>
<protein>
    <recommendedName>
        <fullName evidence="6">F-box protein GID2</fullName>
    </recommendedName>
</protein>
<dbReference type="GO" id="GO:0019005">
    <property type="term" value="C:SCF ubiquitin ligase complex"/>
    <property type="evidence" value="ECO:0007669"/>
    <property type="project" value="InterPro"/>
</dbReference>
<organism evidence="8 9">
    <name type="scientific">Carnegiea gigantea</name>
    <dbReference type="NCBI Taxonomy" id="171969"/>
    <lineage>
        <taxon>Eukaryota</taxon>
        <taxon>Viridiplantae</taxon>
        <taxon>Streptophyta</taxon>
        <taxon>Embryophyta</taxon>
        <taxon>Tracheophyta</taxon>
        <taxon>Spermatophyta</taxon>
        <taxon>Magnoliopsida</taxon>
        <taxon>eudicotyledons</taxon>
        <taxon>Gunneridae</taxon>
        <taxon>Pentapetalae</taxon>
        <taxon>Caryophyllales</taxon>
        <taxon>Cactineae</taxon>
        <taxon>Cactaceae</taxon>
        <taxon>Cactoideae</taxon>
        <taxon>Echinocereeae</taxon>
        <taxon>Carnegiea</taxon>
    </lineage>
</organism>
<feature type="domain" description="F-box" evidence="7">
    <location>
        <begin position="32"/>
        <end position="78"/>
    </location>
</feature>
<dbReference type="GO" id="GO:0009740">
    <property type="term" value="P:gibberellic acid mediated signaling pathway"/>
    <property type="evidence" value="ECO:0007669"/>
    <property type="project" value="UniProtKB-KW"/>
</dbReference>
<evidence type="ECO:0000256" key="4">
    <source>
        <dbReference type="ARBA" id="ARBA00022941"/>
    </source>
</evidence>
<dbReference type="PROSITE" id="PS50181">
    <property type="entry name" value="FBOX"/>
    <property type="match status" value="1"/>
</dbReference>
<sequence length="206" mass="22510">MKRSMADDPEFSDESESKKVRLVEEDDRRVCENGFARLDENLLYEVLKHADARTLTAASYVNKTWYRTAQDERLWELICARRWPNINCGTERIRSVVLALGGFRRLHAYLSKTEAASESSASLPIAAALVPVVPQAKRGSKRWGKDEIGHVDSRALRMPVANCGEGGGMIAFAVSSENSSSISVGSVISNFGAVLASGPSRRGAGH</sequence>
<evidence type="ECO:0000256" key="3">
    <source>
        <dbReference type="ARBA" id="ARBA00022786"/>
    </source>
</evidence>
<name>A0A9Q1L394_9CARY</name>
<comment type="pathway">
    <text evidence="2">Protein modification; protein ubiquitination.</text>
</comment>
<dbReference type="OrthoDB" id="1896968at2759"/>
<comment type="subcellular location">
    <subcellularLocation>
        <location evidence="1">Nucleus</location>
    </subcellularLocation>
</comment>
<dbReference type="InterPro" id="IPR001810">
    <property type="entry name" value="F-box_dom"/>
</dbReference>
<dbReference type="InterPro" id="IPR044184">
    <property type="entry name" value="SNE/GID2"/>
</dbReference>
<keyword evidence="5" id="KW-0539">Nucleus</keyword>
<dbReference type="FunFam" id="1.20.1280.50:FF:000067">
    <property type="entry name" value="F-box protein GID2"/>
    <property type="match status" value="1"/>
</dbReference>
<dbReference type="InterPro" id="IPR036047">
    <property type="entry name" value="F-box-like_dom_sf"/>
</dbReference>
<evidence type="ECO:0000313" key="9">
    <source>
        <dbReference type="Proteomes" id="UP001153076"/>
    </source>
</evidence>
<dbReference type="PANTHER" id="PTHR47750:SF7">
    <property type="entry name" value="F-BOX PROTEIN"/>
    <property type="match status" value="1"/>
</dbReference>
<dbReference type="EMBL" id="JAKOGI010000001">
    <property type="protein sequence ID" value="KAJ8453287.1"/>
    <property type="molecule type" value="Genomic_DNA"/>
</dbReference>
<dbReference type="Pfam" id="PF12937">
    <property type="entry name" value="F-box-like"/>
    <property type="match status" value="1"/>
</dbReference>
<gene>
    <name evidence="8" type="ORF">Cgig2_008171</name>
</gene>
<evidence type="ECO:0000313" key="8">
    <source>
        <dbReference type="EMBL" id="KAJ8453287.1"/>
    </source>
</evidence>
<keyword evidence="3" id="KW-0833">Ubl conjugation pathway</keyword>
<accession>A0A9Q1L394</accession>
<evidence type="ECO:0000256" key="2">
    <source>
        <dbReference type="ARBA" id="ARBA00004906"/>
    </source>
</evidence>
<evidence type="ECO:0000256" key="5">
    <source>
        <dbReference type="ARBA" id="ARBA00023242"/>
    </source>
</evidence>
<comment type="caution">
    <text evidence="8">The sequence shown here is derived from an EMBL/GenBank/DDBJ whole genome shotgun (WGS) entry which is preliminary data.</text>
</comment>
<dbReference type="Proteomes" id="UP001153076">
    <property type="component" value="Unassembled WGS sequence"/>
</dbReference>
<evidence type="ECO:0000256" key="6">
    <source>
        <dbReference type="ARBA" id="ARBA00069742"/>
    </source>
</evidence>
<evidence type="ECO:0000256" key="1">
    <source>
        <dbReference type="ARBA" id="ARBA00004123"/>
    </source>
</evidence>
<dbReference type="GO" id="GO:0009937">
    <property type="term" value="P:regulation of gibberellic acid mediated signaling pathway"/>
    <property type="evidence" value="ECO:0007669"/>
    <property type="project" value="InterPro"/>
</dbReference>
<keyword evidence="9" id="KW-1185">Reference proteome</keyword>
<keyword evidence="4" id="KW-0939">Gibberellin signaling pathway</keyword>
<dbReference type="AlphaFoldDB" id="A0A9Q1L394"/>
<dbReference type="SUPFAM" id="SSF81383">
    <property type="entry name" value="F-box domain"/>
    <property type="match status" value="1"/>
</dbReference>
<evidence type="ECO:0000259" key="7">
    <source>
        <dbReference type="PROSITE" id="PS50181"/>
    </source>
</evidence>
<proteinExistence type="predicted"/>
<dbReference type="Gene3D" id="1.20.1280.50">
    <property type="match status" value="1"/>
</dbReference>
<dbReference type="PANTHER" id="PTHR47750">
    <property type="entry name" value="F-BOX PROTEIN SNE"/>
    <property type="match status" value="1"/>
</dbReference>